<evidence type="ECO:0000313" key="3">
    <source>
        <dbReference type="Proteomes" id="UP000237438"/>
    </source>
</evidence>
<dbReference type="EMBL" id="PEDP01007040">
    <property type="protein sequence ID" value="POS81832.1"/>
    <property type="molecule type" value="Genomic_DNA"/>
</dbReference>
<dbReference type="OrthoDB" id="10414984at2759"/>
<feature type="non-terminal residue" evidence="2">
    <location>
        <position position="341"/>
    </location>
</feature>
<protein>
    <submittedName>
        <fullName evidence="2">Uncharacterized protein</fullName>
    </submittedName>
</protein>
<name>A0A2S4PIG2_9PEZI</name>
<keyword evidence="3" id="KW-1185">Reference proteome</keyword>
<dbReference type="Proteomes" id="UP000237438">
    <property type="component" value="Unassembled WGS sequence"/>
</dbReference>
<gene>
    <name evidence="2" type="ORF">EPUL_006032</name>
</gene>
<sequence>AIANFAAADSSPSPPRVPVHTRPDKSWVTVARKGQKKARVIHNSHVASGIKVVQKLSQKDKSASIISDKRLFLSPAGIREVIVKKLLISPSLIGKIKPVNSGFALSPCSAEAREAILKAGNGFFLSGAKLETATNWVPVLIPTVPSFIRKEQGQVEVSSSMLSNEIERVCSMQPAYVKLYGQNKPDAPHRTWMAFFSKAPRCGFRVFDESGIARPFKKQQPLEFCKRCNGHHPARNCSRAPSCGNCGSTNHATDICMAATKCRNCGGPHRSDSRKCLARPTRSVAPTKEQMRFYRQAGDREYQAVLRARAAEENAVSIENMNAELTSSQLQENTKTTDNIQ</sequence>
<reference evidence="2 3" key="1">
    <citation type="submission" date="2017-10" db="EMBL/GenBank/DDBJ databases">
        <title>Development of genomic resources for the powdery mildew, Erysiphe pulchra.</title>
        <authorList>
            <person name="Wadl P.A."/>
            <person name="Mack B.M."/>
            <person name="Moore G."/>
            <person name="Beltz S.B."/>
        </authorList>
    </citation>
    <scope>NUCLEOTIDE SEQUENCE [LARGE SCALE GENOMIC DNA]</scope>
    <source>
        <strain evidence="2">Cflorida</strain>
    </source>
</reference>
<accession>A0A2S4PIG2</accession>
<organism evidence="2 3">
    <name type="scientific">Erysiphe pulchra</name>
    <dbReference type="NCBI Taxonomy" id="225359"/>
    <lineage>
        <taxon>Eukaryota</taxon>
        <taxon>Fungi</taxon>
        <taxon>Dikarya</taxon>
        <taxon>Ascomycota</taxon>
        <taxon>Pezizomycotina</taxon>
        <taxon>Leotiomycetes</taxon>
        <taxon>Erysiphales</taxon>
        <taxon>Erysiphaceae</taxon>
        <taxon>Erysiphe</taxon>
    </lineage>
</organism>
<comment type="caution">
    <text evidence="2">The sequence shown here is derived from an EMBL/GenBank/DDBJ whole genome shotgun (WGS) entry which is preliminary data.</text>
</comment>
<evidence type="ECO:0000313" key="2">
    <source>
        <dbReference type="EMBL" id="POS81832.1"/>
    </source>
</evidence>
<feature type="region of interest" description="Disordered" evidence="1">
    <location>
        <begin position="1"/>
        <end position="23"/>
    </location>
</feature>
<proteinExistence type="predicted"/>
<evidence type="ECO:0000256" key="1">
    <source>
        <dbReference type="SAM" id="MobiDB-lite"/>
    </source>
</evidence>
<feature type="non-terminal residue" evidence="2">
    <location>
        <position position="1"/>
    </location>
</feature>
<dbReference type="AlphaFoldDB" id="A0A2S4PIG2"/>